<dbReference type="EMBL" id="CP133619">
    <property type="protein sequence ID" value="WMV41967.1"/>
    <property type="molecule type" value="Genomic_DNA"/>
</dbReference>
<sequence length="77" mass="8887">MLWRSQSVEGATWEAEAVLKAKYPNIFFSDYIPVSGFTDRERYHGPSTCLWLMPIQNRWTTGPFTGRGPLHKPWKGS</sequence>
<name>A0AAF0U9T4_SOLVR</name>
<keyword evidence="2" id="KW-1185">Reference proteome</keyword>
<organism evidence="1 2">
    <name type="scientific">Solanum verrucosum</name>
    <dbReference type="NCBI Taxonomy" id="315347"/>
    <lineage>
        <taxon>Eukaryota</taxon>
        <taxon>Viridiplantae</taxon>
        <taxon>Streptophyta</taxon>
        <taxon>Embryophyta</taxon>
        <taxon>Tracheophyta</taxon>
        <taxon>Spermatophyta</taxon>
        <taxon>Magnoliopsida</taxon>
        <taxon>eudicotyledons</taxon>
        <taxon>Gunneridae</taxon>
        <taxon>Pentapetalae</taxon>
        <taxon>asterids</taxon>
        <taxon>lamiids</taxon>
        <taxon>Solanales</taxon>
        <taxon>Solanaceae</taxon>
        <taxon>Solanoideae</taxon>
        <taxon>Solaneae</taxon>
        <taxon>Solanum</taxon>
    </lineage>
</organism>
<dbReference type="AlphaFoldDB" id="A0AAF0U9T4"/>
<proteinExistence type="predicted"/>
<evidence type="ECO:0000313" key="2">
    <source>
        <dbReference type="Proteomes" id="UP001234989"/>
    </source>
</evidence>
<reference evidence="1" key="1">
    <citation type="submission" date="2023-08" db="EMBL/GenBank/DDBJ databases">
        <title>A de novo genome assembly of Solanum verrucosum Schlechtendal, a Mexican diploid species geographically isolated from the other diploid A-genome species in potato relatives.</title>
        <authorList>
            <person name="Hosaka K."/>
        </authorList>
    </citation>
    <scope>NUCLEOTIDE SEQUENCE</scope>
    <source>
        <tissue evidence="1">Young leaves</tissue>
    </source>
</reference>
<protein>
    <submittedName>
        <fullName evidence="1">Uncharacterized protein</fullName>
    </submittedName>
</protein>
<dbReference type="Proteomes" id="UP001234989">
    <property type="component" value="Chromosome 8"/>
</dbReference>
<accession>A0AAF0U9T4</accession>
<evidence type="ECO:0000313" key="1">
    <source>
        <dbReference type="EMBL" id="WMV41967.1"/>
    </source>
</evidence>
<gene>
    <name evidence="1" type="ORF">MTR67_035352</name>
</gene>